<name>L0HAT4_METFS</name>
<keyword evidence="3" id="KW-1185">Reference proteome</keyword>
<keyword evidence="1" id="KW-0812">Transmembrane</keyword>
<evidence type="ECO:0000313" key="2">
    <source>
        <dbReference type="EMBL" id="AGB01857.1"/>
    </source>
</evidence>
<sequence length="460" mass="48388">MDTPGNESGDAVIHRTQRLIINGIGYEAVFLEGRLVLVCEDAGKPRLEIPYQDITLASAETNRLREPVIRITYGTADGGMRGIELIFIFLAAGKNIQNRDRCLTVLEKQGVPVRPDPTPADYYSRARRERMDAGTLDTAAPTGRPAVPEWTVYGPAQGTRQALPDEPKPVSPAFTLVAIVLLAAILLVAMVSPIPEPGLQHWEKAAAAKAGVTATPTPAPVSAPAAAVSNIAHEPGQTIPDSVAEATLPPGAVPGNGIWVKIAYQGYYAGTLSAGGLQIDVNSSGTQIYQMPVHDTVIDIFVEKGDGSGEALEIGVYNGGEVVESDVTSRPRGALEMHVPVGPAIIRNATPVGPLVVTTIPETVAPSGASPVPSTGVFVRVLYPGQYTGTISANGFERAVNSSGEQIFQLSMAVGNIDAFLEKGDGSVRNILVEVYKNGNMVTSADTSIPYGVVEIHTSI</sequence>
<proteinExistence type="predicted"/>
<evidence type="ECO:0000313" key="3">
    <source>
        <dbReference type="Proteomes" id="UP000010824"/>
    </source>
</evidence>
<dbReference type="RefSeq" id="WP_015284821.1">
    <property type="nucleotide sequence ID" value="NC_019943.1"/>
</dbReference>
<dbReference type="InParanoid" id="L0HAT4"/>
<reference evidence="3" key="1">
    <citation type="submission" date="2011-12" db="EMBL/GenBank/DDBJ databases">
        <title>Complete sequence of Methanoregula formicicum SMSP.</title>
        <authorList>
            <person name="Lucas S."/>
            <person name="Han J."/>
            <person name="Lapidus A."/>
            <person name="Cheng J.-F."/>
            <person name="Goodwin L."/>
            <person name="Pitluck S."/>
            <person name="Peters L."/>
            <person name="Ovchinnikova G."/>
            <person name="Teshima H."/>
            <person name="Detter J.C."/>
            <person name="Han C."/>
            <person name="Tapia R."/>
            <person name="Land M."/>
            <person name="Hauser L."/>
            <person name="Kyrpides N."/>
            <person name="Ivanova N."/>
            <person name="Pagani I."/>
            <person name="Imachi H."/>
            <person name="Tamaki H."/>
            <person name="Sekiguchi Y."/>
            <person name="Kamagata Y."/>
            <person name="Cadillo-Quiroz H."/>
            <person name="Zinder S."/>
            <person name="Liu W.-T."/>
            <person name="Woyke T."/>
        </authorList>
    </citation>
    <scope>NUCLEOTIDE SEQUENCE [LARGE SCALE GENOMIC DNA]</scope>
    <source>
        <strain evidence="3">DSM 22288 / NBRC 105244 / SMSP</strain>
    </source>
</reference>
<feature type="transmembrane region" description="Helical" evidence="1">
    <location>
        <begin position="173"/>
        <end position="194"/>
    </location>
</feature>
<evidence type="ECO:0000256" key="1">
    <source>
        <dbReference type="SAM" id="Phobius"/>
    </source>
</evidence>
<dbReference type="AlphaFoldDB" id="L0HAT4"/>
<dbReference type="GeneID" id="14310110"/>
<dbReference type="eggNOG" id="arCOG10346">
    <property type="taxonomic scope" value="Archaea"/>
</dbReference>
<keyword evidence="1" id="KW-0472">Membrane</keyword>
<keyword evidence="1" id="KW-1133">Transmembrane helix</keyword>
<accession>L0HAT4</accession>
<dbReference type="KEGG" id="mfo:Metfor_0797"/>
<organism evidence="2 3">
    <name type="scientific">Methanoregula formicica (strain DSM 22288 / NBRC 105244 / SMSP)</name>
    <dbReference type="NCBI Taxonomy" id="593750"/>
    <lineage>
        <taxon>Archaea</taxon>
        <taxon>Methanobacteriati</taxon>
        <taxon>Methanobacteriota</taxon>
        <taxon>Stenosarchaea group</taxon>
        <taxon>Methanomicrobia</taxon>
        <taxon>Methanomicrobiales</taxon>
        <taxon>Methanoregulaceae</taxon>
        <taxon>Methanoregula</taxon>
    </lineage>
</organism>
<protein>
    <submittedName>
        <fullName evidence="2">Uncharacterized protein</fullName>
    </submittedName>
</protein>
<dbReference type="HOGENOM" id="CLU_614842_0_0_2"/>
<gene>
    <name evidence="2" type="ordered locus">Metfor_0797</name>
</gene>
<reference evidence="2 3" key="2">
    <citation type="journal article" date="2014" name="Genome Announc.">
        <title>Complete Genome Sequence of Methanoregula formicica SMSPT, a Mesophilic Hydrogenotrophic Methanogen Isolated from a Methanogenic Upflow Anaerobic Sludge Blanket Reactor.</title>
        <authorList>
            <person name="Yamamoto K."/>
            <person name="Tamaki H."/>
            <person name="Cadillo-Quiroz H."/>
            <person name="Imachi H."/>
            <person name="Kyrpides N."/>
            <person name="Woyke T."/>
            <person name="Goodwin L."/>
            <person name="Zinder S.H."/>
            <person name="Kamagata Y."/>
            <person name="Liu W.T."/>
        </authorList>
    </citation>
    <scope>NUCLEOTIDE SEQUENCE [LARGE SCALE GENOMIC DNA]</scope>
    <source>
        <strain evidence="3">DSM 22288 / NBRC 105244 / SMSP</strain>
    </source>
</reference>
<dbReference type="EMBL" id="CP003167">
    <property type="protein sequence ID" value="AGB01857.1"/>
    <property type="molecule type" value="Genomic_DNA"/>
</dbReference>
<dbReference type="Proteomes" id="UP000010824">
    <property type="component" value="Chromosome"/>
</dbReference>